<gene>
    <name evidence="1" type="ORF">BACCAP_04825</name>
</gene>
<accession>A6P2U2</accession>
<protein>
    <submittedName>
        <fullName evidence="1">Uncharacterized protein</fullName>
    </submittedName>
</protein>
<dbReference type="STRING" id="411467.BACCAP_04825"/>
<keyword evidence="2" id="KW-1185">Reference proteome</keyword>
<comment type="caution">
    <text evidence="1">The sequence shown here is derived from an EMBL/GenBank/DDBJ whole genome shotgun (WGS) entry which is preliminary data.</text>
</comment>
<name>A6P2U2_9FIRM</name>
<dbReference type="AlphaFoldDB" id="A6P2U2"/>
<sequence length="39" mass="4704">MYKLLSILNYSMTVGRGQTEYVPSCLPFLTFRQRARIYW</sequence>
<dbReference type="EMBL" id="AAXG02000057">
    <property type="protein sequence ID" value="EDM97363.1"/>
    <property type="molecule type" value="Genomic_DNA"/>
</dbReference>
<proteinExistence type="predicted"/>
<evidence type="ECO:0000313" key="1">
    <source>
        <dbReference type="EMBL" id="EDM97363.1"/>
    </source>
</evidence>
<organism evidence="1 2">
    <name type="scientific">Pseudoflavonifractor capillosus ATCC 29799</name>
    <dbReference type="NCBI Taxonomy" id="411467"/>
    <lineage>
        <taxon>Bacteria</taxon>
        <taxon>Bacillati</taxon>
        <taxon>Bacillota</taxon>
        <taxon>Clostridia</taxon>
        <taxon>Eubacteriales</taxon>
        <taxon>Oscillospiraceae</taxon>
        <taxon>Pseudoflavonifractor</taxon>
    </lineage>
</organism>
<reference evidence="1 2" key="1">
    <citation type="submission" date="2007-04" db="EMBL/GenBank/DDBJ databases">
        <authorList>
            <person name="Fulton L."/>
            <person name="Clifton S."/>
            <person name="Fulton B."/>
            <person name="Xu J."/>
            <person name="Minx P."/>
            <person name="Pepin K.H."/>
            <person name="Johnson M."/>
            <person name="Thiruvilangam P."/>
            <person name="Bhonagiri V."/>
            <person name="Nash W.E."/>
            <person name="Mardis E.R."/>
            <person name="Wilson R.K."/>
        </authorList>
    </citation>
    <scope>NUCLEOTIDE SEQUENCE [LARGE SCALE GENOMIC DNA]</scope>
    <source>
        <strain evidence="1 2">ATCC 29799</strain>
    </source>
</reference>
<evidence type="ECO:0000313" key="2">
    <source>
        <dbReference type="Proteomes" id="UP000003639"/>
    </source>
</evidence>
<reference evidence="1 2" key="2">
    <citation type="submission" date="2007-06" db="EMBL/GenBank/DDBJ databases">
        <title>Draft genome sequence of Pseudoflavonifractor capillosus ATCC 29799.</title>
        <authorList>
            <person name="Sudarsanam P."/>
            <person name="Ley R."/>
            <person name="Guruge J."/>
            <person name="Turnbaugh P.J."/>
            <person name="Mahowald M."/>
            <person name="Liep D."/>
            <person name="Gordon J."/>
        </authorList>
    </citation>
    <scope>NUCLEOTIDE SEQUENCE [LARGE SCALE GENOMIC DNA]</scope>
    <source>
        <strain evidence="1 2">ATCC 29799</strain>
    </source>
</reference>
<dbReference type="Proteomes" id="UP000003639">
    <property type="component" value="Unassembled WGS sequence"/>
</dbReference>